<organism evidence="14 15">
    <name type="scientific">Acrobeloides nanus</name>
    <dbReference type="NCBI Taxonomy" id="290746"/>
    <lineage>
        <taxon>Eukaryota</taxon>
        <taxon>Metazoa</taxon>
        <taxon>Ecdysozoa</taxon>
        <taxon>Nematoda</taxon>
        <taxon>Chromadorea</taxon>
        <taxon>Rhabditida</taxon>
        <taxon>Tylenchina</taxon>
        <taxon>Cephalobomorpha</taxon>
        <taxon>Cephaloboidea</taxon>
        <taxon>Cephalobidae</taxon>
        <taxon>Acrobeloides</taxon>
    </lineage>
</organism>
<evidence type="ECO:0000256" key="12">
    <source>
        <dbReference type="ARBA" id="ARBA00045850"/>
    </source>
</evidence>
<comment type="function">
    <text evidence="12">Transposase-derived protein that may have nuclease activity. Does not have transposase activity.</text>
</comment>
<dbReference type="GO" id="GO:0004518">
    <property type="term" value="F:nuclease activity"/>
    <property type="evidence" value="ECO:0007669"/>
    <property type="project" value="UniProtKB-KW"/>
</dbReference>
<keyword evidence="7" id="KW-0540">Nuclease</keyword>
<dbReference type="GO" id="GO:0016787">
    <property type="term" value="F:hydrolase activity"/>
    <property type="evidence" value="ECO:0007669"/>
    <property type="project" value="UniProtKB-KW"/>
</dbReference>
<evidence type="ECO:0000256" key="4">
    <source>
        <dbReference type="ARBA" id="ARBA00006958"/>
    </source>
</evidence>
<evidence type="ECO:0000256" key="7">
    <source>
        <dbReference type="ARBA" id="ARBA00022722"/>
    </source>
</evidence>
<keyword evidence="8" id="KW-0479">Metal-binding</keyword>
<dbReference type="Proteomes" id="UP000887540">
    <property type="component" value="Unplaced"/>
</dbReference>
<dbReference type="WBParaSite" id="ACRNAN_scaffold6948.g27276.t1">
    <property type="protein sequence ID" value="ACRNAN_scaffold6948.g27276.t1"/>
    <property type="gene ID" value="ACRNAN_scaffold6948.g27276"/>
</dbReference>
<protein>
    <recommendedName>
        <fullName evidence="5">Putative nuclease HARBI1</fullName>
    </recommendedName>
    <alternativeName>
        <fullName evidence="11">Harbinger transposase-derived nuclease</fullName>
    </alternativeName>
</protein>
<proteinExistence type="inferred from homology"/>
<evidence type="ECO:0000256" key="11">
    <source>
        <dbReference type="ARBA" id="ARBA00030126"/>
    </source>
</evidence>
<keyword evidence="6" id="KW-0963">Cytoplasm</keyword>
<dbReference type="GO" id="GO:0005737">
    <property type="term" value="C:cytoplasm"/>
    <property type="evidence" value="ECO:0007669"/>
    <property type="project" value="UniProtKB-SubCell"/>
</dbReference>
<evidence type="ECO:0000256" key="9">
    <source>
        <dbReference type="ARBA" id="ARBA00022801"/>
    </source>
</evidence>
<evidence type="ECO:0000256" key="10">
    <source>
        <dbReference type="ARBA" id="ARBA00023242"/>
    </source>
</evidence>
<evidence type="ECO:0000256" key="2">
    <source>
        <dbReference type="ARBA" id="ARBA00004123"/>
    </source>
</evidence>
<evidence type="ECO:0000259" key="13">
    <source>
        <dbReference type="Pfam" id="PF13359"/>
    </source>
</evidence>
<evidence type="ECO:0000256" key="3">
    <source>
        <dbReference type="ARBA" id="ARBA00004496"/>
    </source>
</evidence>
<evidence type="ECO:0000313" key="15">
    <source>
        <dbReference type="WBParaSite" id="ACRNAN_scaffold6948.g27276.t1"/>
    </source>
</evidence>
<dbReference type="InterPro" id="IPR045249">
    <property type="entry name" value="HARBI1-like"/>
</dbReference>
<evidence type="ECO:0000313" key="14">
    <source>
        <dbReference type="Proteomes" id="UP000887540"/>
    </source>
</evidence>
<dbReference type="Pfam" id="PF13359">
    <property type="entry name" value="DDE_Tnp_4"/>
    <property type="match status" value="1"/>
</dbReference>
<dbReference type="AlphaFoldDB" id="A0A914EAW9"/>
<dbReference type="InterPro" id="IPR027806">
    <property type="entry name" value="HARBI1_dom"/>
</dbReference>
<dbReference type="PANTHER" id="PTHR22930:SF289">
    <property type="entry name" value="DDE TNP4 DOMAIN-CONTAINING PROTEIN-RELATED"/>
    <property type="match status" value="1"/>
</dbReference>
<keyword evidence="14" id="KW-1185">Reference proteome</keyword>
<dbReference type="GO" id="GO:0005634">
    <property type="term" value="C:nucleus"/>
    <property type="evidence" value="ECO:0007669"/>
    <property type="project" value="UniProtKB-SubCell"/>
</dbReference>
<dbReference type="PANTHER" id="PTHR22930">
    <property type="match status" value="1"/>
</dbReference>
<comment type="similarity">
    <text evidence="4">Belongs to the HARBI1 family.</text>
</comment>
<accession>A0A914EAW9</accession>
<evidence type="ECO:0000256" key="5">
    <source>
        <dbReference type="ARBA" id="ARBA00015519"/>
    </source>
</evidence>
<evidence type="ECO:0000256" key="6">
    <source>
        <dbReference type="ARBA" id="ARBA00022490"/>
    </source>
</evidence>
<evidence type="ECO:0000256" key="1">
    <source>
        <dbReference type="ARBA" id="ARBA00001968"/>
    </source>
</evidence>
<reference evidence="15" key="1">
    <citation type="submission" date="2022-11" db="UniProtKB">
        <authorList>
            <consortium name="WormBaseParasite"/>
        </authorList>
    </citation>
    <scope>IDENTIFICATION</scope>
</reference>
<comment type="subcellular location">
    <subcellularLocation>
        <location evidence="3">Cytoplasm</location>
    </subcellularLocation>
    <subcellularLocation>
        <location evidence="2">Nucleus</location>
    </subcellularLocation>
</comment>
<dbReference type="InterPro" id="IPR026103">
    <property type="entry name" value="HARBI1_animal"/>
</dbReference>
<evidence type="ECO:0000256" key="8">
    <source>
        <dbReference type="ARBA" id="ARBA00022723"/>
    </source>
</evidence>
<comment type="cofactor">
    <cofactor evidence="1">
        <name>a divalent metal cation</name>
        <dbReference type="ChEBI" id="CHEBI:60240"/>
    </cofactor>
</comment>
<keyword evidence="9" id="KW-0378">Hydrolase</keyword>
<keyword evidence="10" id="KW-0539">Nucleus</keyword>
<dbReference type="GO" id="GO:0046872">
    <property type="term" value="F:metal ion binding"/>
    <property type="evidence" value="ECO:0007669"/>
    <property type="project" value="UniProtKB-KW"/>
</dbReference>
<sequence>MLSDSDDSINIPQRKRPRFKKRLTYEETDQEFKERYRFTRRLFQLLLNEVEDALEKQRQKDSDLSAKQKLLIALRFYSSGHYYYSLGDMQGVHKSTICRVVREVTHVLNESLHEYIKWPDSQRERLEMSRRFFEAGIPGIPNICGLIDGTYVNITPPSEYEAQFVNRHHNHAINAMAVCGADMEFLYLSSRWPGSTNDCRVLRNSSPHDRFENGWRPFDNAVLLGDSIYPRKRWLIPRAQWLIPGVVPRAQAHLYYESHAKIRSKVERCFALWKGRFRILKEAIRVNDPTYAAVIIKVTAYLHNFLIKRRIPEENDDEEILEEEMLEEE</sequence>
<name>A0A914EAW9_9BILA</name>
<dbReference type="PRINTS" id="PR02086">
    <property type="entry name" value="PUTNUCHARBI1"/>
</dbReference>
<feature type="domain" description="DDE Tnp4" evidence="13">
    <location>
        <begin position="147"/>
        <end position="304"/>
    </location>
</feature>